<evidence type="ECO:0000313" key="9">
    <source>
        <dbReference type="Proteomes" id="UP000663879"/>
    </source>
</evidence>
<feature type="domain" description="Reverse transcriptase RNase H-like" evidence="7">
    <location>
        <begin position="113"/>
        <end position="216"/>
    </location>
</feature>
<dbReference type="GO" id="GO:0004519">
    <property type="term" value="F:endonuclease activity"/>
    <property type="evidence" value="ECO:0007669"/>
    <property type="project" value="UniProtKB-KW"/>
</dbReference>
<dbReference type="InterPro" id="IPR041373">
    <property type="entry name" value="RT_RNaseH"/>
</dbReference>
<evidence type="ECO:0000256" key="5">
    <source>
        <dbReference type="ARBA" id="ARBA00022801"/>
    </source>
</evidence>
<name>A0A814FFI6_9BILA</name>
<keyword evidence="3" id="KW-0540">Nuclease</keyword>
<comment type="caution">
    <text evidence="8">The sequence shown here is derived from an EMBL/GenBank/DDBJ whole genome shotgun (WGS) entry which is preliminary data.</text>
</comment>
<dbReference type="EMBL" id="CAJNOC010003361">
    <property type="protein sequence ID" value="CAF0979309.1"/>
    <property type="molecule type" value="Genomic_DNA"/>
</dbReference>
<dbReference type="CDD" id="cd09274">
    <property type="entry name" value="RNase_HI_RT_Ty3"/>
    <property type="match status" value="1"/>
</dbReference>
<evidence type="ECO:0000256" key="3">
    <source>
        <dbReference type="ARBA" id="ARBA00022722"/>
    </source>
</evidence>
<evidence type="ECO:0000313" key="8">
    <source>
        <dbReference type="EMBL" id="CAF0979309.1"/>
    </source>
</evidence>
<accession>A0A814FFI6</accession>
<dbReference type="GO" id="GO:0016787">
    <property type="term" value="F:hydrolase activity"/>
    <property type="evidence" value="ECO:0007669"/>
    <property type="project" value="UniProtKB-KW"/>
</dbReference>
<dbReference type="GO" id="GO:0003964">
    <property type="term" value="F:RNA-directed DNA polymerase activity"/>
    <property type="evidence" value="ECO:0007669"/>
    <property type="project" value="UniProtKB-KW"/>
</dbReference>
<proteinExistence type="predicted"/>
<dbReference type="Gene3D" id="3.10.20.370">
    <property type="match status" value="1"/>
</dbReference>
<dbReference type="PANTHER" id="PTHR37984:SF5">
    <property type="entry name" value="PROTEIN NYNRIN-LIKE"/>
    <property type="match status" value="1"/>
</dbReference>
<keyword evidence="4" id="KW-0255">Endonuclease</keyword>
<keyword evidence="2" id="KW-0548">Nucleotidyltransferase</keyword>
<evidence type="ECO:0000256" key="1">
    <source>
        <dbReference type="ARBA" id="ARBA00022679"/>
    </source>
</evidence>
<sequence>SRNVQNDYYRLNFDQNSPVNRSTPVNRNVSFNNRANTNNINDEVEEQELNYVYGFIGEKKVGCLIDTDDNKRQVIYLGHVVNSDGLFPCEDKVAAIKEFKTPRTIKQLQSFLDFHDTFRLETDASDIGLEAVLSQKRDGEWKSIAHWSRQLIKSEKNYSATEKEALAFVVAMEHFRVYLYGSDVLVCTNHQPLKWMMNVKDPQPRVARWIVRLSEYSFRIEYRPGKLNGNADSLSRWPIENDEKVHEKNLEADFNVIIFTDCQTDQKNGDKNIAQLIEWKNLSDSRPDVKGLTGELRTLWLQWNRLTLINGVLYRSWKIDGDTVRYQYVVSIDKRSVILKQMHDSEFEGHFGCVGTTGKIESKY</sequence>
<feature type="non-terminal residue" evidence="8">
    <location>
        <position position="1"/>
    </location>
</feature>
<evidence type="ECO:0000256" key="4">
    <source>
        <dbReference type="ARBA" id="ARBA00022759"/>
    </source>
</evidence>
<keyword evidence="1" id="KW-0808">Transferase</keyword>
<dbReference type="InterPro" id="IPR050951">
    <property type="entry name" value="Retrovirus_Pol_polyprotein"/>
</dbReference>
<dbReference type="Pfam" id="PF17917">
    <property type="entry name" value="RT_RNaseH"/>
    <property type="match status" value="1"/>
</dbReference>
<dbReference type="AlphaFoldDB" id="A0A814FFI6"/>
<evidence type="ECO:0000256" key="6">
    <source>
        <dbReference type="ARBA" id="ARBA00022918"/>
    </source>
</evidence>
<gene>
    <name evidence="8" type="ORF">OXX778_LOCUS15333</name>
</gene>
<protein>
    <recommendedName>
        <fullName evidence="7">Reverse transcriptase RNase H-like domain-containing protein</fullName>
    </recommendedName>
</protein>
<keyword evidence="5" id="KW-0378">Hydrolase</keyword>
<evidence type="ECO:0000259" key="7">
    <source>
        <dbReference type="Pfam" id="PF17917"/>
    </source>
</evidence>
<reference evidence="8" key="1">
    <citation type="submission" date="2021-02" db="EMBL/GenBank/DDBJ databases">
        <authorList>
            <person name="Nowell W R."/>
        </authorList>
    </citation>
    <scope>NUCLEOTIDE SEQUENCE</scope>
    <source>
        <strain evidence="8">Ploen Becks lab</strain>
    </source>
</reference>
<dbReference type="FunFam" id="3.10.20.370:FF:000001">
    <property type="entry name" value="Retrovirus-related Pol polyprotein from transposon 17.6-like protein"/>
    <property type="match status" value="1"/>
</dbReference>
<organism evidence="8 9">
    <name type="scientific">Brachionus calyciflorus</name>
    <dbReference type="NCBI Taxonomy" id="104777"/>
    <lineage>
        <taxon>Eukaryota</taxon>
        <taxon>Metazoa</taxon>
        <taxon>Spiralia</taxon>
        <taxon>Gnathifera</taxon>
        <taxon>Rotifera</taxon>
        <taxon>Eurotatoria</taxon>
        <taxon>Monogononta</taxon>
        <taxon>Pseudotrocha</taxon>
        <taxon>Ploima</taxon>
        <taxon>Brachionidae</taxon>
        <taxon>Brachionus</taxon>
    </lineage>
</organism>
<keyword evidence="6" id="KW-0695">RNA-directed DNA polymerase</keyword>
<dbReference type="Proteomes" id="UP000663879">
    <property type="component" value="Unassembled WGS sequence"/>
</dbReference>
<dbReference type="SUPFAM" id="SSF56672">
    <property type="entry name" value="DNA/RNA polymerases"/>
    <property type="match status" value="1"/>
</dbReference>
<evidence type="ECO:0000256" key="2">
    <source>
        <dbReference type="ARBA" id="ARBA00022695"/>
    </source>
</evidence>
<dbReference type="InterPro" id="IPR043502">
    <property type="entry name" value="DNA/RNA_pol_sf"/>
</dbReference>
<keyword evidence="9" id="KW-1185">Reference proteome</keyword>
<dbReference type="OrthoDB" id="425619at2759"/>
<dbReference type="PANTHER" id="PTHR37984">
    <property type="entry name" value="PROTEIN CBG26694"/>
    <property type="match status" value="1"/>
</dbReference>